<evidence type="ECO:0000313" key="5">
    <source>
        <dbReference type="EMBL" id="UOE32922.1"/>
    </source>
</evidence>
<organism evidence="5 6">
    <name type="scientific">Hymenobacter monticola</name>
    <dbReference type="NCBI Taxonomy" id="1705399"/>
    <lineage>
        <taxon>Bacteria</taxon>
        <taxon>Pseudomonadati</taxon>
        <taxon>Bacteroidota</taxon>
        <taxon>Cytophagia</taxon>
        <taxon>Cytophagales</taxon>
        <taxon>Hymenobacteraceae</taxon>
        <taxon>Hymenobacter</taxon>
    </lineage>
</organism>
<dbReference type="Pfam" id="PF01638">
    <property type="entry name" value="HxlR"/>
    <property type="match status" value="1"/>
</dbReference>
<dbReference type="SUPFAM" id="SSF46785">
    <property type="entry name" value="Winged helix' DNA-binding domain"/>
    <property type="match status" value="1"/>
</dbReference>
<protein>
    <submittedName>
        <fullName evidence="5">Helix-turn-helix transcriptional regulator</fullName>
    </submittedName>
</protein>
<dbReference type="Proteomes" id="UP000831390">
    <property type="component" value="Chromosome"/>
</dbReference>
<evidence type="ECO:0000259" key="4">
    <source>
        <dbReference type="PROSITE" id="PS51118"/>
    </source>
</evidence>
<gene>
    <name evidence="5" type="ORF">MTP16_17535</name>
</gene>
<sequence length="115" mass="12940">MNPPLFDLTYCPIVPALEVIGGKWKPLVVYHIYLGAQRFGSLLRCIPTISKTMLTQQLRELERDGLLHREVFAEVPSRVEYTLTQTGLSLLPVLKAIGAWGRQLKEQQAVPELVA</sequence>
<evidence type="ECO:0000256" key="3">
    <source>
        <dbReference type="ARBA" id="ARBA00023163"/>
    </source>
</evidence>
<dbReference type="PANTHER" id="PTHR33204:SF29">
    <property type="entry name" value="TRANSCRIPTIONAL REGULATOR"/>
    <property type="match status" value="1"/>
</dbReference>
<dbReference type="PANTHER" id="PTHR33204">
    <property type="entry name" value="TRANSCRIPTIONAL REGULATOR, MARR FAMILY"/>
    <property type="match status" value="1"/>
</dbReference>
<evidence type="ECO:0000256" key="1">
    <source>
        <dbReference type="ARBA" id="ARBA00023015"/>
    </source>
</evidence>
<dbReference type="EMBL" id="CP094534">
    <property type="protein sequence ID" value="UOE32922.1"/>
    <property type="molecule type" value="Genomic_DNA"/>
</dbReference>
<evidence type="ECO:0000256" key="2">
    <source>
        <dbReference type="ARBA" id="ARBA00023125"/>
    </source>
</evidence>
<keyword evidence="6" id="KW-1185">Reference proteome</keyword>
<dbReference type="PROSITE" id="PS51118">
    <property type="entry name" value="HTH_HXLR"/>
    <property type="match status" value="1"/>
</dbReference>
<evidence type="ECO:0000313" key="6">
    <source>
        <dbReference type="Proteomes" id="UP000831390"/>
    </source>
</evidence>
<keyword evidence="2" id="KW-0238">DNA-binding</keyword>
<dbReference type="InterPro" id="IPR036390">
    <property type="entry name" value="WH_DNA-bd_sf"/>
</dbReference>
<feature type="domain" description="HTH hxlR-type" evidence="4">
    <location>
        <begin position="11"/>
        <end position="109"/>
    </location>
</feature>
<dbReference type="RefSeq" id="WP_243512287.1">
    <property type="nucleotide sequence ID" value="NZ_CP094534.1"/>
</dbReference>
<dbReference type="InterPro" id="IPR036388">
    <property type="entry name" value="WH-like_DNA-bd_sf"/>
</dbReference>
<dbReference type="InterPro" id="IPR002577">
    <property type="entry name" value="HTH_HxlR"/>
</dbReference>
<proteinExistence type="predicted"/>
<keyword evidence="3" id="KW-0804">Transcription</keyword>
<reference evidence="5 6" key="1">
    <citation type="submission" date="2022-03" db="EMBL/GenBank/DDBJ databases">
        <title>Hymenobactersp. isolated from the air.</title>
        <authorList>
            <person name="Won M."/>
            <person name="Kwon S.-W."/>
        </authorList>
    </citation>
    <scope>NUCLEOTIDE SEQUENCE [LARGE SCALE GENOMIC DNA]</scope>
    <source>
        <strain evidence="5 6">KACC 22596</strain>
    </source>
</reference>
<dbReference type="Gene3D" id="1.10.10.10">
    <property type="entry name" value="Winged helix-like DNA-binding domain superfamily/Winged helix DNA-binding domain"/>
    <property type="match status" value="1"/>
</dbReference>
<accession>A0ABY4B1B6</accession>
<name>A0ABY4B1B6_9BACT</name>
<keyword evidence="1" id="KW-0805">Transcription regulation</keyword>